<keyword evidence="5" id="KW-0378">Hydrolase</keyword>
<keyword evidence="4 9" id="KW-0732">Signal</keyword>
<dbReference type="GeneID" id="54290483"/>
<gene>
    <name evidence="11" type="ORF">BU24DRAFT_479621</name>
</gene>
<dbReference type="InterPro" id="IPR024079">
    <property type="entry name" value="MetalloPept_cat_dom_sf"/>
</dbReference>
<dbReference type="RefSeq" id="XP_033386578.1">
    <property type="nucleotide sequence ID" value="XM_033533086.1"/>
</dbReference>
<evidence type="ECO:0000256" key="8">
    <source>
        <dbReference type="ARBA" id="ARBA00023157"/>
    </source>
</evidence>
<dbReference type="OrthoDB" id="536211at2759"/>
<evidence type="ECO:0000256" key="4">
    <source>
        <dbReference type="ARBA" id="ARBA00022729"/>
    </source>
</evidence>
<proteinExistence type="inferred from homology"/>
<feature type="chain" id="PRO_5025540021" evidence="9">
    <location>
        <begin position="19"/>
        <end position="284"/>
    </location>
</feature>
<dbReference type="AlphaFoldDB" id="A0A6A5XZ54"/>
<keyword evidence="6" id="KW-0862">Zinc</keyword>
<keyword evidence="8" id="KW-1015">Disulfide bond</keyword>
<evidence type="ECO:0000256" key="9">
    <source>
        <dbReference type="SAM" id="SignalP"/>
    </source>
</evidence>
<evidence type="ECO:0000256" key="3">
    <source>
        <dbReference type="ARBA" id="ARBA00022723"/>
    </source>
</evidence>
<keyword evidence="2 11" id="KW-0645">Protease</keyword>
<reference evidence="11" key="1">
    <citation type="journal article" date="2020" name="Stud. Mycol.">
        <title>101 Dothideomycetes genomes: a test case for predicting lifestyles and emergence of pathogens.</title>
        <authorList>
            <person name="Haridas S."/>
            <person name="Albert R."/>
            <person name="Binder M."/>
            <person name="Bloem J."/>
            <person name="Labutti K."/>
            <person name="Salamov A."/>
            <person name="Andreopoulos B."/>
            <person name="Baker S."/>
            <person name="Barry K."/>
            <person name="Bills G."/>
            <person name="Bluhm B."/>
            <person name="Cannon C."/>
            <person name="Castanera R."/>
            <person name="Culley D."/>
            <person name="Daum C."/>
            <person name="Ezra D."/>
            <person name="Gonzalez J."/>
            <person name="Henrissat B."/>
            <person name="Kuo A."/>
            <person name="Liang C."/>
            <person name="Lipzen A."/>
            <person name="Lutzoni F."/>
            <person name="Magnuson J."/>
            <person name="Mondo S."/>
            <person name="Nolan M."/>
            <person name="Ohm R."/>
            <person name="Pangilinan J."/>
            <person name="Park H.-J."/>
            <person name="Ramirez L."/>
            <person name="Alfaro M."/>
            <person name="Sun H."/>
            <person name="Tritt A."/>
            <person name="Yoshinaga Y."/>
            <person name="Zwiers L.-H."/>
            <person name="Turgeon B."/>
            <person name="Goodwin S."/>
            <person name="Spatafora J."/>
            <person name="Crous P."/>
            <person name="Grigoriev I."/>
        </authorList>
    </citation>
    <scope>NUCLEOTIDE SEQUENCE</scope>
    <source>
        <strain evidence="11">CBS 175.79</strain>
    </source>
</reference>
<dbReference type="GO" id="GO:0046872">
    <property type="term" value="F:metal ion binding"/>
    <property type="evidence" value="ECO:0007669"/>
    <property type="project" value="UniProtKB-KW"/>
</dbReference>
<dbReference type="PANTHER" id="PTHR47466:SF1">
    <property type="entry name" value="METALLOPROTEASE MEP1 (AFU_ORTHOLOGUE AFUA_1G07730)-RELATED"/>
    <property type="match status" value="1"/>
</dbReference>
<evidence type="ECO:0000256" key="2">
    <source>
        <dbReference type="ARBA" id="ARBA00022670"/>
    </source>
</evidence>
<comment type="similarity">
    <text evidence="1">Belongs to the peptidase M43B family.</text>
</comment>
<dbReference type="Gene3D" id="3.40.390.10">
    <property type="entry name" value="Collagenase (Catalytic Domain)"/>
    <property type="match status" value="1"/>
</dbReference>
<keyword evidence="7 11" id="KW-0482">Metalloprotease</keyword>
<evidence type="ECO:0000313" key="11">
    <source>
        <dbReference type="EMBL" id="KAF2018239.1"/>
    </source>
</evidence>
<dbReference type="GO" id="GO:0008237">
    <property type="term" value="F:metallopeptidase activity"/>
    <property type="evidence" value="ECO:0007669"/>
    <property type="project" value="UniProtKB-KW"/>
</dbReference>
<keyword evidence="3" id="KW-0479">Metal-binding</keyword>
<dbReference type="InterPro" id="IPR008754">
    <property type="entry name" value="Peptidase_M43"/>
</dbReference>
<evidence type="ECO:0000256" key="1">
    <source>
        <dbReference type="ARBA" id="ARBA00008721"/>
    </source>
</evidence>
<dbReference type="GO" id="GO:0006508">
    <property type="term" value="P:proteolysis"/>
    <property type="evidence" value="ECO:0007669"/>
    <property type="project" value="UniProtKB-KW"/>
</dbReference>
<feature type="signal peptide" evidence="9">
    <location>
        <begin position="1"/>
        <end position="18"/>
    </location>
</feature>
<evidence type="ECO:0000256" key="5">
    <source>
        <dbReference type="ARBA" id="ARBA00022801"/>
    </source>
</evidence>
<organism evidence="11 12">
    <name type="scientific">Aaosphaeria arxii CBS 175.79</name>
    <dbReference type="NCBI Taxonomy" id="1450172"/>
    <lineage>
        <taxon>Eukaryota</taxon>
        <taxon>Fungi</taxon>
        <taxon>Dikarya</taxon>
        <taxon>Ascomycota</taxon>
        <taxon>Pezizomycotina</taxon>
        <taxon>Dothideomycetes</taxon>
        <taxon>Pleosporomycetidae</taxon>
        <taxon>Pleosporales</taxon>
        <taxon>Pleosporales incertae sedis</taxon>
        <taxon>Aaosphaeria</taxon>
    </lineage>
</organism>
<name>A0A6A5XZ54_9PLEO</name>
<dbReference type="PANTHER" id="PTHR47466">
    <property type="match status" value="1"/>
</dbReference>
<evidence type="ECO:0000313" key="12">
    <source>
        <dbReference type="Proteomes" id="UP000799778"/>
    </source>
</evidence>
<feature type="domain" description="Peptidase M43 pregnancy-associated plasma-A" evidence="10">
    <location>
        <begin position="187"/>
        <end position="273"/>
    </location>
</feature>
<dbReference type="Pfam" id="PF05572">
    <property type="entry name" value="Peptidase_M43"/>
    <property type="match status" value="1"/>
</dbReference>
<evidence type="ECO:0000259" key="10">
    <source>
        <dbReference type="Pfam" id="PF05572"/>
    </source>
</evidence>
<dbReference type="CDD" id="cd04275">
    <property type="entry name" value="ZnMc_pappalysin_like"/>
    <property type="match status" value="1"/>
</dbReference>
<keyword evidence="12" id="KW-1185">Reference proteome</keyword>
<dbReference type="Proteomes" id="UP000799778">
    <property type="component" value="Unassembled WGS sequence"/>
</dbReference>
<evidence type="ECO:0000256" key="6">
    <source>
        <dbReference type="ARBA" id="ARBA00022833"/>
    </source>
</evidence>
<evidence type="ECO:0000256" key="7">
    <source>
        <dbReference type="ARBA" id="ARBA00023049"/>
    </source>
</evidence>
<dbReference type="EMBL" id="ML978068">
    <property type="protein sequence ID" value="KAF2018239.1"/>
    <property type="molecule type" value="Genomic_DNA"/>
</dbReference>
<sequence>MQFKTIIFSLLAASTVAAKRNCGTPSPSGEQTLLAQNLLLDEQAQLQAGNSSRLASVAAVESITINVYWHVIASARNVNGGYLAQETLDAQLSVLNDAYAPHNIQFKQAGADWTINTQWANDQGELAMKRQLRKGTYADLNVYFIPGTQYLGYAYFPENAPQGSQAFTLDGVVILSGSVPGGALPEYNIGHTATHEVGHWLGLYHTFEGDTCGGNGDFIDDTPAEAEAAFGCELERDTCPNDPGKDPVTNYMDYSDDACFTGFTKGQETRIYNYWDQFRAQFQL</sequence>
<dbReference type="SUPFAM" id="SSF55486">
    <property type="entry name" value="Metalloproteases ('zincins'), catalytic domain"/>
    <property type="match status" value="1"/>
</dbReference>
<protein>
    <submittedName>
        <fullName evidence="11">Extracellular metalloprotease</fullName>
    </submittedName>
</protein>
<accession>A0A6A5XZ54</accession>